<keyword evidence="5" id="KW-0808">Transferase</keyword>
<proteinExistence type="inferred from homology"/>
<feature type="transmembrane region" description="Helical" evidence="9">
    <location>
        <begin position="906"/>
        <end position="924"/>
    </location>
</feature>
<dbReference type="AlphaFoldDB" id="A0A8J5VX48"/>
<feature type="transmembrane region" description="Helical" evidence="9">
    <location>
        <begin position="794"/>
        <end position="813"/>
    </location>
</feature>
<feature type="transmembrane region" description="Helical" evidence="9">
    <location>
        <begin position="689"/>
        <end position="707"/>
    </location>
</feature>
<evidence type="ECO:0000256" key="6">
    <source>
        <dbReference type="ARBA" id="ARBA00023034"/>
    </source>
</evidence>
<evidence type="ECO:0000256" key="1">
    <source>
        <dbReference type="ARBA" id="ARBA00004323"/>
    </source>
</evidence>
<reference evidence="12" key="1">
    <citation type="journal article" date="2021" name="bioRxiv">
        <title>Whole Genome Assembly and Annotation of Northern Wild Rice, Zizania palustris L., Supports a Whole Genome Duplication in the Zizania Genus.</title>
        <authorList>
            <person name="Haas M."/>
            <person name="Kono T."/>
            <person name="Macchietto M."/>
            <person name="Millas R."/>
            <person name="McGilp L."/>
            <person name="Shao M."/>
            <person name="Duquette J."/>
            <person name="Hirsch C.N."/>
            <person name="Kimball J."/>
        </authorList>
    </citation>
    <scope>NUCLEOTIDE SEQUENCE</scope>
    <source>
        <tissue evidence="12">Fresh leaf tissue</tissue>
    </source>
</reference>
<feature type="transmembrane region" description="Helical" evidence="9">
    <location>
        <begin position="719"/>
        <end position="739"/>
    </location>
</feature>
<dbReference type="InterPro" id="IPR000620">
    <property type="entry name" value="EamA_dom"/>
</dbReference>
<dbReference type="Proteomes" id="UP000729402">
    <property type="component" value="Unassembled WGS sequence"/>
</dbReference>
<keyword evidence="9" id="KW-0472">Membrane</keyword>
<feature type="transmembrane region" description="Helical" evidence="9">
    <location>
        <begin position="745"/>
        <end position="763"/>
    </location>
</feature>
<feature type="transmembrane region" description="Helical" evidence="9">
    <location>
        <begin position="930"/>
        <end position="955"/>
    </location>
</feature>
<dbReference type="EMBL" id="JAAALK010000283">
    <property type="protein sequence ID" value="KAG8075976.1"/>
    <property type="molecule type" value="Genomic_DNA"/>
</dbReference>
<dbReference type="InterPro" id="IPR007657">
    <property type="entry name" value="Glycosyltransferase_61"/>
</dbReference>
<evidence type="ECO:0000256" key="3">
    <source>
        <dbReference type="ARBA" id="ARBA00007635"/>
    </source>
</evidence>
<feature type="transmembrane region" description="Helical" evidence="9">
    <location>
        <begin position="870"/>
        <end position="894"/>
    </location>
</feature>
<sequence length="965" mass="106236">MKGRHHERMKKRWSVTVAVWLMLAPPLFLFVVLKTDFLPQVARRLDTARWQQQQQLDAANKLEDSVVGSALSLITSSSSDELTDHVDSNKDSNEANEILATRGTKDSRLINSDIAAARSNLRCNFSSPHMNTCAMEGDIRIHGRMSTVYVVASSGYGREEENATTMIRPYPRKWEQATMEKVREITIVSTPPGATADTVPPRCTFTSDDVPAVVFSTGGYSVNFFHTMNDIIIPLYITAREFDGRVQLLAANYDYKWTAKYQNMLSALSMYPIVDLDGDAAVRCFPSARVGVESHKVLGIIPGLTRNGYTMVGFLDFLRSAYALKRPHVTSVSSSRPRLVMVLRRKSRALTNEADVVKAITDVGFDVVSAGPDDVKDVARFAAVVNSCDVMLGVHGAGLTNMVFLPSNGTVVQIIPWGGMKWPSWYDYGEPVPAMGLRYVEYEVTADETTLKDRYPRDHAVFTDPVSIHRKGFNHLWSTFLNGQNVTLDINRFRGVMQQLYTSSRGGRSASQFSSASRAPRSGKALAVADCPPSRSFSSGEMLLSKLPSPPRPWRPCHLVEAPHVRPPLPCTPAARLPTRRRRLLSPFASSSSSSSPGWAKRSSSRKAPDGSGRGKSVPLAMRESSAPGAGEPPLPWTARRRARAAWRKVVSWVPRKARSVVLLNLVTLVFASNISVVKEAETMLDPDLFNVLRFTISAIPFVPLLLKTFKDMQVFIRGIELGIWVSMGYLAQAMGLVTADAGRASFISALTVIIVPFLDGILGAKIPAYTWIGAFLCLIGVGILELSGSPPCVGDLLILLSAFSFAIHMLRTEHISKNMKKESFPVLVGCQVLVVAFVSAVSFFIKFFIQNVHHWTLKSQSPSKLFGTVISIPWMAILFTGIFSTTFCLWAELAAMRNVSATETAMIYGLEPVWGAAFAWAMLGERWGITGFVGAIFIIVGSFMVQILGSFSGVSREDSYHMNT</sequence>
<evidence type="ECO:0000259" key="11">
    <source>
        <dbReference type="Pfam" id="PF04577"/>
    </source>
</evidence>
<evidence type="ECO:0000256" key="2">
    <source>
        <dbReference type="ARBA" id="ARBA00004881"/>
    </source>
</evidence>
<evidence type="ECO:0000256" key="7">
    <source>
        <dbReference type="ARBA" id="ARBA00023180"/>
    </source>
</evidence>
<feature type="region of interest" description="Disordered" evidence="8">
    <location>
        <begin position="506"/>
        <end position="535"/>
    </location>
</feature>
<protein>
    <recommendedName>
        <fullName evidence="14">EamA domain-containing protein</fullName>
    </recommendedName>
</protein>
<feature type="domain" description="EamA" evidence="10">
    <location>
        <begin position="795"/>
        <end position="946"/>
    </location>
</feature>
<dbReference type="GO" id="GO:0000139">
    <property type="term" value="C:Golgi membrane"/>
    <property type="evidence" value="ECO:0007669"/>
    <property type="project" value="UniProtKB-SubCell"/>
</dbReference>
<evidence type="ECO:0000256" key="4">
    <source>
        <dbReference type="ARBA" id="ARBA00022676"/>
    </source>
</evidence>
<evidence type="ECO:0000313" key="13">
    <source>
        <dbReference type="Proteomes" id="UP000729402"/>
    </source>
</evidence>
<comment type="pathway">
    <text evidence="2">Glycan metabolism.</text>
</comment>
<keyword evidence="6" id="KW-0333">Golgi apparatus</keyword>
<feature type="region of interest" description="Disordered" evidence="8">
    <location>
        <begin position="586"/>
        <end position="636"/>
    </location>
</feature>
<keyword evidence="13" id="KW-1185">Reference proteome</keyword>
<dbReference type="PANTHER" id="PTHR20961:SF5">
    <property type="entry name" value="GLYCOSYLTRANSFERASE-RELATED"/>
    <property type="match status" value="1"/>
</dbReference>
<feature type="transmembrane region" description="Helical" evidence="9">
    <location>
        <begin position="825"/>
        <end position="850"/>
    </location>
</feature>
<reference evidence="12" key="2">
    <citation type="submission" date="2021-02" db="EMBL/GenBank/DDBJ databases">
        <authorList>
            <person name="Kimball J.A."/>
            <person name="Haas M.W."/>
            <person name="Macchietto M."/>
            <person name="Kono T."/>
            <person name="Duquette J."/>
            <person name="Shao M."/>
        </authorList>
    </citation>
    <scope>NUCLEOTIDE SEQUENCE</scope>
    <source>
        <tissue evidence="12">Fresh leaf tissue</tissue>
    </source>
</reference>
<evidence type="ECO:0000259" key="10">
    <source>
        <dbReference type="Pfam" id="PF00892"/>
    </source>
</evidence>
<keyword evidence="4" id="KW-0328">Glycosyltransferase</keyword>
<feature type="compositionally biased region" description="Low complexity" evidence="8">
    <location>
        <begin position="506"/>
        <end position="522"/>
    </location>
</feature>
<keyword evidence="9" id="KW-1133">Transmembrane helix</keyword>
<comment type="subcellular location">
    <subcellularLocation>
        <location evidence="1">Golgi apparatus membrane</location>
        <topology evidence="1">Single-pass type II membrane protein</topology>
    </subcellularLocation>
</comment>
<dbReference type="PANTHER" id="PTHR20961">
    <property type="entry name" value="GLYCOSYLTRANSFERASE"/>
    <property type="match status" value="1"/>
</dbReference>
<evidence type="ECO:0000256" key="9">
    <source>
        <dbReference type="SAM" id="Phobius"/>
    </source>
</evidence>
<feature type="transmembrane region" description="Helical" evidence="9">
    <location>
        <begin position="12"/>
        <end position="33"/>
    </location>
</feature>
<comment type="similarity">
    <text evidence="3">Belongs to the drug/metabolite transporter (DMT) superfamily. Plant drug/metabolite exporter (P-DME) (TC 2.A.7.4) family.</text>
</comment>
<evidence type="ECO:0008006" key="14">
    <source>
        <dbReference type="Google" id="ProtNLM"/>
    </source>
</evidence>
<evidence type="ECO:0000256" key="8">
    <source>
        <dbReference type="SAM" id="MobiDB-lite"/>
    </source>
</evidence>
<keyword evidence="7" id="KW-0325">Glycoprotein</keyword>
<comment type="caution">
    <text evidence="12">The sequence shown here is derived from an EMBL/GenBank/DDBJ whole genome shotgun (WGS) entry which is preliminary data.</text>
</comment>
<organism evidence="12 13">
    <name type="scientific">Zizania palustris</name>
    <name type="common">Northern wild rice</name>
    <dbReference type="NCBI Taxonomy" id="103762"/>
    <lineage>
        <taxon>Eukaryota</taxon>
        <taxon>Viridiplantae</taxon>
        <taxon>Streptophyta</taxon>
        <taxon>Embryophyta</taxon>
        <taxon>Tracheophyta</taxon>
        <taxon>Spermatophyta</taxon>
        <taxon>Magnoliopsida</taxon>
        <taxon>Liliopsida</taxon>
        <taxon>Poales</taxon>
        <taxon>Poaceae</taxon>
        <taxon>BOP clade</taxon>
        <taxon>Oryzoideae</taxon>
        <taxon>Oryzeae</taxon>
        <taxon>Zizaniinae</taxon>
        <taxon>Zizania</taxon>
    </lineage>
</organism>
<gene>
    <name evidence="12" type="ORF">GUJ93_ZPchr0006g44801</name>
</gene>
<evidence type="ECO:0000313" key="12">
    <source>
        <dbReference type="EMBL" id="KAG8075976.1"/>
    </source>
</evidence>
<feature type="transmembrane region" description="Helical" evidence="9">
    <location>
        <begin position="770"/>
        <end position="788"/>
    </location>
</feature>
<keyword evidence="9" id="KW-0812">Transmembrane</keyword>
<feature type="domain" description="Glycosyltransferase 61 catalytic" evidence="11">
    <location>
        <begin position="224"/>
        <end position="412"/>
    </location>
</feature>
<dbReference type="EMBL" id="JAAALK010000283">
    <property type="protein sequence ID" value="KAG8075978.1"/>
    <property type="molecule type" value="Genomic_DNA"/>
</dbReference>
<evidence type="ECO:0000256" key="5">
    <source>
        <dbReference type="ARBA" id="ARBA00022679"/>
    </source>
</evidence>
<dbReference type="Pfam" id="PF04577">
    <property type="entry name" value="Glyco_transf_61"/>
    <property type="match status" value="1"/>
</dbReference>
<dbReference type="OrthoDB" id="529273at2759"/>
<dbReference type="InterPro" id="IPR049625">
    <property type="entry name" value="Glyco_transf_61_cat"/>
</dbReference>
<feature type="domain" description="EamA" evidence="10">
    <location>
        <begin position="661"/>
        <end position="784"/>
    </location>
</feature>
<feature type="compositionally biased region" description="Low complexity" evidence="8">
    <location>
        <begin position="586"/>
        <end position="602"/>
    </location>
</feature>
<dbReference type="GO" id="GO:0016763">
    <property type="term" value="F:pentosyltransferase activity"/>
    <property type="evidence" value="ECO:0007669"/>
    <property type="project" value="UniProtKB-ARBA"/>
</dbReference>
<dbReference type="Pfam" id="PF00892">
    <property type="entry name" value="EamA"/>
    <property type="match status" value="2"/>
</dbReference>
<accession>A0A8J5VX48</accession>
<name>A0A8J5VX48_ZIZPA</name>